<dbReference type="AlphaFoldDB" id="A0A975IUA2"/>
<reference evidence="1" key="1">
    <citation type="submission" date="2021-04" db="EMBL/GenBank/DDBJ databases">
        <title>The complete genome sequence of Caulobacter sp. S6.</title>
        <authorList>
            <person name="Tang Y."/>
            <person name="Ouyang W."/>
            <person name="Liu Q."/>
            <person name="Huang B."/>
            <person name="Guo Z."/>
            <person name="Lei P."/>
        </authorList>
    </citation>
    <scope>NUCLEOTIDE SEQUENCE</scope>
    <source>
        <strain evidence="1">S6</strain>
    </source>
</reference>
<dbReference type="EMBL" id="CP073078">
    <property type="protein sequence ID" value="QUD87540.1"/>
    <property type="molecule type" value="Genomic_DNA"/>
</dbReference>
<evidence type="ECO:0000313" key="1">
    <source>
        <dbReference type="EMBL" id="QUD87540.1"/>
    </source>
</evidence>
<sequence length="211" mass="23252">MAAGLRGGFLDSVRRHRHEARPFDHWVLERALPARTCDEVLALPFAPPAAASFDGRRESNNSTRVYFTPALQAQYPVCAAVAEVFQDQGTRDALATLTGASLDGGRLRIEYCQDVDGFWLEPHLDIPVKLLTMLIYLSDDPALADAGTDVYGPGPEHPPMGRVDYSQGRGLIFTPGSDTWHGFTPRPIHGVRKTLIVNYVGPEWRAVEELA</sequence>
<accession>A0A975IUA2</accession>
<dbReference type="Gene3D" id="2.60.120.620">
    <property type="entry name" value="q2cbj1_9rhob like domain"/>
    <property type="match status" value="1"/>
</dbReference>
<name>A0A975IUA2_9CAUL</name>
<organism evidence="1 2">
    <name type="scientific">Phenylobacterium montanum</name>
    <dbReference type="NCBI Taxonomy" id="2823693"/>
    <lineage>
        <taxon>Bacteria</taxon>
        <taxon>Pseudomonadati</taxon>
        <taxon>Pseudomonadota</taxon>
        <taxon>Alphaproteobacteria</taxon>
        <taxon>Caulobacterales</taxon>
        <taxon>Caulobacteraceae</taxon>
        <taxon>Phenylobacterium</taxon>
    </lineage>
</organism>
<keyword evidence="2" id="KW-1185">Reference proteome</keyword>
<dbReference type="RefSeq" id="WP_211937592.1">
    <property type="nucleotide sequence ID" value="NZ_CP073078.1"/>
</dbReference>
<dbReference type="Proteomes" id="UP000676409">
    <property type="component" value="Chromosome"/>
</dbReference>
<evidence type="ECO:0000313" key="2">
    <source>
        <dbReference type="Proteomes" id="UP000676409"/>
    </source>
</evidence>
<dbReference type="KEGG" id="caul:KCG34_21205"/>
<protein>
    <submittedName>
        <fullName evidence="1">2OG-Fe(II) oxygenase</fullName>
    </submittedName>
</protein>
<proteinExistence type="predicted"/>
<gene>
    <name evidence="1" type="ORF">KCG34_21205</name>
</gene>